<dbReference type="Pfam" id="PF04068">
    <property type="entry name" value="Fer4_RLI"/>
    <property type="match status" value="1"/>
</dbReference>
<reference evidence="3" key="1">
    <citation type="journal article" date="2021" name="PeerJ">
        <title>Extensive microbial diversity within the chicken gut microbiome revealed by metagenomics and culture.</title>
        <authorList>
            <person name="Gilroy R."/>
            <person name="Ravi A."/>
            <person name="Getino M."/>
            <person name="Pursley I."/>
            <person name="Horton D.L."/>
            <person name="Alikhan N.F."/>
            <person name="Baker D."/>
            <person name="Gharbi K."/>
            <person name="Hall N."/>
            <person name="Watson M."/>
            <person name="Adriaenssens E.M."/>
            <person name="Foster-Nyarko E."/>
            <person name="Jarju S."/>
            <person name="Secka A."/>
            <person name="Antonio M."/>
            <person name="Oren A."/>
            <person name="Chaudhuri R.R."/>
            <person name="La Ragione R."/>
            <person name="Hildebrand F."/>
            <person name="Pallen M.J."/>
        </authorList>
    </citation>
    <scope>NUCLEOTIDE SEQUENCE</scope>
    <source>
        <strain evidence="3">ChiGjej4B4-7305</strain>
    </source>
</reference>
<organism evidence="3 4">
    <name type="scientific">Candidatus Ruania gallistercoris</name>
    <dbReference type="NCBI Taxonomy" id="2838746"/>
    <lineage>
        <taxon>Bacteria</taxon>
        <taxon>Bacillati</taxon>
        <taxon>Actinomycetota</taxon>
        <taxon>Actinomycetes</taxon>
        <taxon>Micrococcales</taxon>
        <taxon>Ruaniaceae</taxon>
        <taxon>Ruania</taxon>
    </lineage>
</organism>
<proteinExistence type="predicted"/>
<sequence>MRVRSLRGGPVCFACDPTRCSPRECERSGCVKIIHAPVNEHAEAYRSARRTANMAARRTRRRGARGQGRSGGGDAWTRPAGHEVRTGAAMGADAARRASASPRWVAGRRGVRRRRPVPPRPARP</sequence>
<accession>A0A9D2J495</accession>
<dbReference type="EMBL" id="DXBY01000164">
    <property type="protein sequence ID" value="HIZ36023.1"/>
    <property type="molecule type" value="Genomic_DNA"/>
</dbReference>
<feature type="region of interest" description="Disordered" evidence="1">
    <location>
        <begin position="44"/>
        <end position="124"/>
    </location>
</feature>
<feature type="compositionally biased region" description="Gly residues" evidence="1">
    <location>
        <begin position="65"/>
        <end position="74"/>
    </location>
</feature>
<gene>
    <name evidence="3" type="ORF">H9815_09620</name>
</gene>
<feature type="domain" description="RNase L inhibitor RLI-like possible metal-binding" evidence="2">
    <location>
        <begin position="15"/>
        <end position="35"/>
    </location>
</feature>
<reference evidence="3" key="2">
    <citation type="submission" date="2021-04" db="EMBL/GenBank/DDBJ databases">
        <authorList>
            <person name="Gilroy R."/>
        </authorList>
    </citation>
    <scope>NUCLEOTIDE SEQUENCE</scope>
    <source>
        <strain evidence="3">ChiGjej4B4-7305</strain>
    </source>
</reference>
<feature type="compositionally biased region" description="Low complexity" evidence="1">
    <location>
        <begin position="87"/>
        <end position="108"/>
    </location>
</feature>
<feature type="compositionally biased region" description="Basic residues" evidence="1">
    <location>
        <begin position="109"/>
        <end position="124"/>
    </location>
</feature>
<dbReference type="Proteomes" id="UP000824037">
    <property type="component" value="Unassembled WGS sequence"/>
</dbReference>
<dbReference type="InterPro" id="IPR007209">
    <property type="entry name" value="RNaseL-inhib-like_metal-bd_dom"/>
</dbReference>
<name>A0A9D2J495_9MICO</name>
<evidence type="ECO:0000259" key="2">
    <source>
        <dbReference type="Pfam" id="PF04068"/>
    </source>
</evidence>
<comment type="caution">
    <text evidence="3">The sequence shown here is derived from an EMBL/GenBank/DDBJ whole genome shotgun (WGS) entry which is preliminary data.</text>
</comment>
<evidence type="ECO:0000313" key="3">
    <source>
        <dbReference type="EMBL" id="HIZ36023.1"/>
    </source>
</evidence>
<evidence type="ECO:0000313" key="4">
    <source>
        <dbReference type="Proteomes" id="UP000824037"/>
    </source>
</evidence>
<evidence type="ECO:0000256" key="1">
    <source>
        <dbReference type="SAM" id="MobiDB-lite"/>
    </source>
</evidence>
<protein>
    <recommendedName>
        <fullName evidence="2">RNase L inhibitor RLI-like possible metal-binding domain-containing protein</fullName>
    </recommendedName>
</protein>
<dbReference type="AlphaFoldDB" id="A0A9D2J495"/>